<gene>
    <name evidence="1" type="ORF">PHMEG_00012165</name>
</gene>
<dbReference type="EMBL" id="NBNE01001353">
    <property type="protein sequence ID" value="OWZ14369.1"/>
    <property type="molecule type" value="Genomic_DNA"/>
</dbReference>
<name>A0A225WB51_9STRA</name>
<evidence type="ECO:0000313" key="1">
    <source>
        <dbReference type="EMBL" id="OWZ14369.1"/>
    </source>
</evidence>
<reference evidence="2" key="1">
    <citation type="submission" date="2017-03" db="EMBL/GenBank/DDBJ databases">
        <title>Phytopthora megakarya and P. palmivora, two closely related causual agents of cacao black pod achieved similar genome size and gene model numbers by different mechanisms.</title>
        <authorList>
            <person name="Ali S."/>
            <person name="Shao J."/>
            <person name="Larry D.J."/>
            <person name="Kronmiller B."/>
            <person name="Shen D."/>
            <person name="Strem M.D."/>
            <person name="Melnick R.L."/>
            <person name="Guiltinan M.J."/>
            <person name="Tyler B.M."/>
            <person name="Meinhardt L.W."/>
            <person name="Bailey B.A."/>
        </authorList>
    </citation>
    <scope>NUCLEOTIDE SEQUENCE [LARGE SCALE GENOMIC DNA]</scope>
    <source>
        <strain evidence="2">zdho120</strain>
    </source>
</reference>
<organism evidence="1 2">
    <name type="scientific">Phytophthora megakarya</name>
    <dbReference type="NCBI Taxonomy" id="4795"/>
    <lineage>
        <taxon>Eukaryota</taxon>
        <taxon>Sar</taxon>
        <taxon>Stramenopiles</taxon>
        <taxon>Oomycota</taxon>
        <taxon>Peronosporomycetes</taxon>
        <taxon>Peronosporales</taxon>
        <taxon>Peronosporaceae</taxon>
        <taxon>Phytophthora</taxon>
    </lineage>
</organism>
<keyword evidence="2" id="KW-1185">Reference proteome</keyword>
<dbReference type="AlphaFoldDB" id="A0A225WB51"/>
<dbReference type="Proteomes" id="UP000198211">
    <property type="component" value="Unassembled WGS sequence"/>
</dbReference>
<sequence>MIFYCMNPNSLVFMGPIHAGELQPFCYVWVHRVEGYHATVRAVGPSSGADGLEFIIPCSSLDMRMIDVSESIRCSGCYLAHPIHPGRPSADQREYDFVVRYVINTDGS</sequence>
<comment type="caution">
    <text evidence="1">The sequence shown here is derived from an EMBL/GenBank/DDBJ whole genome shotgun (WGS) entry which is preliminary data.</text>
</comment>
<accession>A0A225WB51</accession>
<protein>
    <submittedName>
        <fullName evidence="1">Uncharacterized protein</fullName>
    </submittedName>
</protein>
<dbReference type="OrthoDB" id="107877at2759"/>
<proteinExistence type="predicted"/>
<evidence type="ECO:0000313" key="2">
    <source>
        <dbReference type="Proteomes" id="UP000198211"/>
    </source>
</evidence>